<dbReference type="AlphaFoldDB" id="A0A561EU12"/>
<comment type="caution">
    <text evidence="2">The sequence shown here is derived from an EMBL/GenBank/DDBJ whole genome shotgun (WGS) entry which is preliminary data.</text>
</comment>
<dbReference type="OrthoDB" id="9973489at2"/>
<accession>A0A561EU12</accession>
<reference evidence="2 3" key="1">
    <citation type="submission" date="2019-06" db="EMBL/GenBank/DDBJ databases">
        <title>Sequencing the genomes of 1000 actinobacteria strains.</title>
        <authorList>
            <person name="Klenk H.-P."/>
        </authorList>
    </citation>
    <scope>NUCLEOTIDE SEQUENCE [LARGE SCALE GENOMIC DNA]</scope>
    <source>
        <strain evidence="2 3">DSM 41649</strain>
    </source>
</reference>
<keyword evidence="1" id="KW-0812">Transmembrane</keyword>
<sequence>MRKAALVATGLVLAAEALLMSLLLGAVVVVALTIDPEPDRPSPPWTDNLWLGLAVCWVAVCIWGAVRTFGLVRRPRTDGWAVELVLVAVGHALAALPIARTELWPYAVLLAAVAGLTTLLAVPATA</sequence>
<evidence type="ECO:0008006" key="4">
    <source>
        <dbReference type="Google" id="ProtNLM"/>
    </source>
</evidence>
<feature type="transmembrane region" description="Helical" evidence="1">
    <location>
        <begin position="78"/>
        <end position="98"/>
    </location>
</feature>
<keyword evidence="3" id="KW-1185">Reference proteome</keyword>
<feature type="transmembrane region" description="Helical" evidence="1">
    <location>
        <begin position="104"/>
        <end position="122"/>
    </location>
</feature>
<keyword evidence="1" id="KW-1133">Transmembrane helix</keyword>
<dbReference type="Proteomes" id="UP000318416">
    <property type="component" value="Unassembled WGS sequence"/>
</dbReference>
<protein>
    <recommendedName>
        <fullName evidence="4">Integral membrane protein</fullName>
    </recommendedName>
</protein>
<name>A0A561EU12_9ACTN</name>
<organism evidence="2 3">
    <name type="scientific">Kitasatospora atroaurantiaca</name>
    <dbReference type="NCBI Taxonomy" id="285545"/>
    <lineage>
        <taxon>Bacteria</taxon>
        <taxon>Bacillati</taxon>
        <taxon>Actinomycetota</taxon>
        <taxon>Actinomycetes</taxon>
        <taxon>Kitasatosporales</taxon>
        <taxon>Streptomycetaceae</taxon>
        <taxon>Kitasatospora</taxon>
    </lineage>
</organism>
<feature type="transmembrane region" description="Helical" evidence="1">
    <location>
        <begin position="49"/>
        <end position="66"/>
    </location>
</feature>
<dbReference type="EMBL" id="VIVR01000001">
    <property type="protein sequence ID" value="TWE19096.1"/>
    <property type="molecule type" value="Genomic_DNA"/>
</dbReference>
<gene>
    <name evidence="2" type="ORF">FB465_4198</name>
</gene>
<evidence type="ECO:0000313" key="2">
    <source>
        <dbReference type="EMBL" id="TWE19096.1"/>
    </source>
</evidence>
<proteinExistence type="predicted"/>
<evidence type="ECO:0000313" key="3">
    <source>
        <dbReference type="Proteomes" id="UP000318416"/>
    </source>
</evidence>
<dbReference type="RefSeq" id="WP_145792662.1">
    <property type="nucleotide sequence ID" value="NZ_BAAABR010000045.1"/>
</dbReference>
<keyword evidence="1" id="KW-0472">Membrane</keyword>
<evidence type="ECO:0000256" key="1">
    <source>
        <dbReference type="SAM" id="Phobius"/>
    </source>
</evidence>